<evidence type="ECO:0000259" key="6">
    <source>
        <dbReference type="SMART" id="SM00822"/>
    </source>
</evidence>
<name>A0AA39HGL0_9BILA</name>
<comment type="function">
    <text evidence="3">Putative oxidoreductase.</text>
</comment>
<reference evidence="7" key="1">
    <citation type="submission" date="2023-06" db="EMBL/GenBank/DDBJ databases">
        <title>Genomic analysis of the entomopathogenic nematode Steinernema hermaphroditum.</title>
        <authorList>
            <person name="Schwarz E.M."/>
            <person name="Heppert J.K."/>
            <person name="Baniya A."/>
            <person name="Schwartz H.T."/>
            <person name="Tan C.-H."/>
            <person name="Antoshechkin I."/>
            <person name="Sternberg P.W."/>
            <person name="Goodrich-Blair H."/>
            <person name="Dillman A.R."/>
        </authorList>
    </citation>
    <scope>NUCLEOTIDE SEQUENCE</scope>
    <source>
        <strain evidence="7">PS9179</strain>
        <tissue evidence="7">Whole animal</tissue>
    </source>
</reference>
<dbReference type="PRINTS" id="PR00081">
    <property type="entry name" value="GDHRDH"/>
</dbReference>
<dbReference type="GO" id="GO:0006629">
    <property type="term" value="P:lipid metabolic process"/>
    <property type="evidence" value="ECO:0007669"/>
    <property type="project" value="UniProtKB-ARBA"/>
</dbReference>
<dbReference type="PRINTS" id="PR00080">
    <property type="entry name" value="SDRFAMILY"/>
</dbReference>
<feature type="domain" description="Ketoreductase" evidence="6">
    <location>
        <begin position="53"/>
        <end position="239"/>
    </location>
</feature>
<keyword evidence="2" id="KW-0560">Oxidoreductase</keyword>
<dbReference type="InterPro" id="IPR057326">
    <property type="entry name" value="KR_dom"/>
</dbReference>
<evidence type="ECO:0000256" key="2">
    <source>
        <dbReference type="ARBA" id="ARBA00023002"/>
    </source>
</evidence>
<keyword evidence="8" id="KW-1185">Reference proteome</keyword>
<comment type="similarity">
    <text evidence="1 4">Belongs to the short-chain dehydrogenases/reductases (SDR) family.</text>
</comment>
<dbReference type="InterPro" id="IPR036291">
    <property type="entry name" value="NAD(P)-bd_dom_sf"/>
</dbReference>
<dbReference type="GO" id="GO:0016491">
    <property type="term" value="F:oxidoreductase activity"/>
    <property type="evidence" value="ECO:0007669"/>
    <property type="project" value="UniProtKB-KW"/>
</dbReference>
<dbReference type="EMBL" id="JAUCMV010000004">
    <property type="protein sequence ID" value="KAK0405135.1"/>
    <property type="molecule type" value="Genomic_DNA"/>
</dbReference>
<comment type="caution">
    <text evidence="7">The sequence shown here is derived from an EMBL/GenBank/DDBJ whole genome shotgun (WGS) entry which is preliminary data.</text>
</comment>
<dbReference type="InterPro" id="IPR002347">
    <property type="entry name" value="SDR_fam"/>
</dbReference>
<feature type="compositionally biased region" description="Low complexity" evidence="5">
    <location>
        <begin position="330"/>
        <end position="342"/>
    </location>
</feature>
<dbReference type="SMART" id="SM00822">
    <property type="entry name" value="PKS_KR"/>
    <property type="match status" value="1"/>
</dbReference>
<organism evidence="7 8">
    <name type="scientific">Steinernema hermaphroditum</name>
    <dbReference type="NCBI Taxonomy" id="289476"/>
    <lineage>
        <taxon>Eukaryota</taxon>
        <taxon>Metazoa</taxon>
        <taxon>Ecdysozoa</taxon>
        <taxon>Nematoda</taxon>
        <taxon>Chromadorea</taxon>
        <taxon>Rhabditida</taxon>
        <taxon>Tylenchina</taxon>
        <taxon>Panagrolaimomorpha</taxon>
        <taxon>Strongyloidoidea</taxon>
        <taxon>Steinernematidae</taxon>
        <taxon>Steinernema</taxon>
    </lineage>
</organism>
<dbReference type="SUPFAM" id="SSF51735">
    <property type="entry name" value="NAD(P)-binding Rossmann-fold domains"/>
    <property type="match status" value="1"/>
</dbReference>
<feature type="region of interest" description="Disordered" evidence="5">
    <location>
        <begin position="321"/>
        <end position="342"/>
    </location>
</feature>
<dbReference type="Proteomes" id="UP001175271">
    <property type="component" value="Unassembled WGS sequence"/>
</dbReference>
<dbReference type="PANTHER" id="PTHR44196">
    <property type="entry name" value="DEHYDROGENASE/REDUCTASE SDR FAMILY MEMBER 7B"/>
    <property type="match status" value="1"/>
</dbReference>
<dbReference type="InterPro" id="IPR020904">
    <property type="entry name" value="Sc_DH/Rdtase_CS"/>
</dbReference>
<dbReference type="PROSITE" id="PS00061">
    <property type="entry name" value="ADH_SHORT"/>
    <property type="match status" value="1"/>
</dbReference>
<evidence type="ECO:0000256" key="1">
    <source>
        <dbReference type="ARBA" id="ARBA00006484"/>
    </source>
</evidence>
<dbReference type="Pfam" id="PF00106">
    <property type="entry name" value="adh_short"/>
    <property type="match status" value="1"/>
</dbReference>
<evidence type="ECO:0000256" key="4">
    <source>
        <dbReference type="RuleBase" id="RU000363"/>
    </source>
</evidence>
<gene>
    <name evidence="7" type="ORF">QR680_017814</name>
</gene>
<protein>
    <recommendedName>
        <fullName evidence="6">Ketoreductase domain-containing protein</fullName>
    </recommendedName>
</protein>
<dbReference type="PANTHER" id="PTHR44196:SF1">
    <property type="entry name" value="DEHYDROGENASE_REDUCTASE SDR FAMILY MEMBER 7B"/>
    <property type="match status" value="1"/>
</dbReference>
<proteinExistence type="inferred from homology"/>
<evidence type="ECO:0000313" key="8">
    <source>
        <dbReference type="Proteomes" id="UP001175271"/>
    </source>
</evidence>
<dbReference type="GO" id="GO:0016020">
    <property type="term" value="C:membrane"/>
    <property type="evidence" value="ECO:0007669"/>
    <property type="project" value="TreeGrafter"/>
</dbReference>
<evidence type="ECO:0000256" key="3">
    <source>
        <dbReference type="ARBA" id="ARBA00037096"/>
    </source>
</evidence>
<evidence type="ECO:0000313" key="7">
    <source>
        <dbReference type="EMBL" id="KAK0405135.1"/>
    </source>
</evidence>
<evidence type="ECO:0000256" key="5">
    <source>
        <dbReference type="SAM" id="MobiDB-lite"/>
    </source>
</evidence>
<dbReference type="AlphaFoldDB" id="A0AA39HGL0"/>
<sequence length="342" mass="37895">MDVFWDRAAHYLKLFEPYIPYVIAPLGAYGLSRLLPYFVPGPQHQQKLNVKDRTVLITGASTGLGRELAFRFYAHGAKVILTARSIDKLKELCEELKRFDAEKGINNPHEPAFHYLDIAEINGGIDEIVSKAIDGKTIDVLVNNAGLSMRGSCKDTPMAIQRQLMEVNYFGHVAVTKALLDAIPDDGAIVVTSSVQGRFAIPYRSAYSASKHALQAFFDSLRSEDRPQLQILVVSAGYMNTGFGKRALRADGQPMGVDDENQKQGLSAEEASQKIFEALVSRKTELVLAPFSTRFAIFLRWFAPNLLFWLTHKRGKKQIEAQKKKEAEEAAAASEETASASS</sequence>
<accession>A0AA39HGL0</accession>
<dbReference type="Gene3D" id="3.40.50.720">
    <property type="entry name" value="NAD(P)-binding Rossmann-like Domain"/>
    <property type="match status" value="1"/>
</dbReference>